<dbReference type="Pfam" id="PF07715">
    <property type="entry name" value="Plug"/>
    <property type="match status" value="1"/>
</dbReference>
<feature type="compositionally biased region" description="Low complexity" evidence="5">
    <location>
        <begin position="287"/>
        <end position="299"/>
    </location>
</feature>
<dbReference type="Proteomes" id="UP000320386">
    <property type="component" value="Chromosome"/>
</dbReference>
<reference evidence="9 10" key="1">
    <citation type="submission" date="2019-02" db="EMBL/GenBank/DDBJ databases">
        <title>Deep-cultivation of Planctomycetes and their phenomic and genomic characterization uncovers novel biology.</title>
        <authorList>
            <person name="Wiegand S."/>
            <person name="Jogler M."/>
            <person name="Boedeker C."/>
            <person name="Pinto D."/>
            <person name="Vollmers J."/>
            <person name="Rivas-Marin E."/>
            <person name="Kohn T."/>
            <person name="Peeters S.H."/>
            <person name="Heuer A."/>
            <person name="Rast P."/>
            <person name="Oberbeckmann S."/>
            <person name="Bunk B."/>
            <person name="Jeske O."/>
            <person name="Meyerdierks A."/>
            <person name="Storesund J.E."/>
            <person name="Kallscheuer N."/>
            <person name="Luecker S."/>
            <person name="Lage O.M."/>
            <person name="Pohl T."/>
            <person name="Merkel B.J."/>
            <person name="Hornburger P."/>
            <person name="Mueller R.-W."/>
            <person name="Bruemmer F."/>
            <person name="Labrenz M."/>
            <person name="Spormann A.M."/>
            <person name="Op den Camp H."/>
            <person name="Overmann J."/>
            <person name="Amann R."/>
            <person name="Jetten M.S.M."/>
            <person name="Mascher T."/>
            <person name="Medema M.H."/>
            <person name="Devos D.P."/>
            <person name="Kaster A.-K."/>
            <person name="Ovreas L."/>
            <person name="Rohde M."/>
            <person name="Galperin M.Y."/>
            <person name="Jogler C."/>
        </authorList>
    </citation>
    <scope>NUCLEOTIDE SEQUENCE [LARGE SCALE GENOMIC DNA]</scope>
    <source>
        <strain evidence="9 10">Pan265</strain>
    </source>
</reference>
<name>A0A518BUJ0_9BACT</name>
<dbReference type="PANTHER" id="PTHR40980">
    <property type="entry name" value="PLUG DOMAIN-CONTAINING PROTEIN"/>
    <property type="match status" value="1"/>
</dbReference>
<evidence type="ECO:0000256" key="4">
    <source>
        <dbReference type="RuleBase" id="RU003357"/>
    </source>
</evidence>
<feature type="domain" description="TonB-dependent receptor plug" evidence="8">
    <location>
        <begin position="138"/>
        <end position="236"/>
    </location>
</feature>
<dbReference type="Gene3D" id="2.40.170.20">
    <property type="entry name" value="TonB-dependent receptor, beta-barrel domain"/>
    <property type="match status" value="1"/>
</dbReference>
<keyword evidence="9" id="KW-0675">Receptor</keyword>
<evidence type="ECO:0000256" key="2">
    <source>
        <dbReference type="ARBA" id="ARBA00023136"/>
    </source>
</evidence>
<evidence type="ECO:0000313" key="10">
    <source>
        <dbReference type="Proteomes" id="UP000320386"/>
    </source>
</evidence>
<keyword evidence="2 4" id="KW-0472">Membrane</keyword>
<evidence type="ECO:0000259" key="7">
    <source>
        <dbReference type="Pfam" id="PF00593"/>
    </source>
</evidence>
<evidence type="ECO:0000256" key="1">
    <source>
        <dbReference type="ARBA" id="ARBA00004442"/>
    </source>
</evidence>
<evidence type="ECO:0000313" key="9">
    <source>
        <dbReference type="EMBL" id="QDU70597.1"/>
    </source>
</evidence>
<dbReference type="PANTHER" id="PTHR40980:SF4">
    <property type="entry name" value="TONB-DEPENDENT RECEPTOR-LIKE BETA-BARREL DOMAIN-CONTAINING PROTEIN"/>
    <property type="match status" value="1"/>
</dbReference>
<dbReference type="Pfam" id="PF13620">
    <property type="entry name" value="CarboxypepD_reg"/>
    <property type="match status" value="1"/>
</dbReference>
<comment type="subcellular location">
    <subcellularLocation>
        <location evidence="1 4">Cell outer membrane</location>
    </subcellularLocation>
</comment>
<dbReference type="AlphaFoldDB" id="A0A518BUJ0"/>
<accession>A0A518BUJ0</accession>
<keyword evidence="4" id="KW-0798">TonB box</keyword>
<gene>
    <name evidence="9" type="ORF">Pan265_04250</name>
</gene>
<dbReference type="GO" id="GO:0030246">
    <property type="term" value="F:carbohydrate binding"/>
    <property type="evidence" value="ECO:0007669"/>
    <property type="project" value="InterPro"/>
</dbReference>
<dbReference type="SUPFAM" id="SSF56935">
    <property type="entry name" value="Porins"/>
    <property type="match status" value="1"/>
</dbReference>
<organism evidence="9 10">
    <name type="scientific">Mucisphaera calidilacus</name>
    <dbReference type="NCBI Taxonomy" id="2527982"/>
    <lineage>
        <taxon>Bacteria</taxon>
        <taxon>Pseudomonadati</taxon>
        <taxon>Planctomycetota</taxon>
        <taxon>Phycisphaerae</taxon>
        <taxon>Phycisphaerales</taxon>
        <taxon>Phycisphaeraceae</taxon>
        <taxon>Mucisphaera</taxon>
    </lineage>
</organism>
<evidence type="ECO:0000259" key="8">
    <source>
        <dbReference type="Pfam" id="PF07715"/>
    </source>
</evidence>
<dbReference type="Gene3D" id="2.170.130.10">
    <property type="entry name" value="TonB-dependent receptor, plug domain"/>
    <property type="match status" value="1"/>
</dbReference>
<dbReference type="Gene3D" id="2.60.40.1120">
    <property type="entry name" value="Carboxypeptidase-like, regulatory domain"/>
    <property type="match status" value="1"/>
</dbReference>
<dbReference type="Pfam" id="PF00593">
    <property type="entry name" value="TonB_dep_Rec_b-barrel"/>
    <property type="match status" value="1"/>
</dbReference>
<dbReference type="InterPro" id="IPR013784">
    <property type="entry name" value="Carb-bd-like_fold"/>
</dbReference>
<feature type="chain" id="PRO_5021756506" evidence="6">
    <location>
        <begin position="26"/>
        <end position="1068"/>
    </location>
</feature>
<dbReference type="EMBL" id="CP036280">
    <property type="protein sequence ID" value="QDU70597.1"/>
    <property type="molecule type" value="Genomic_DNA"/>
</dbReference>
<feature type="region of interest" description="Disordered" evidence="5">
    <location>
        <begin position="281"/>
        <end position="303"/>
    </location>
</feature>
<dbReference type="KEGG" id="mcad:Pan265_04250"/>
<evidence type="ECO:0000256" key="3">
    <source>
        <dbReference type="ARBA" id="ARBA00023237"/>
    </source>
</evidence>
<feature type="domain" description="TonB-dependent receptor-like beta-barrel" evidence="7">
    <location>
        <begin position="540"/>
        <end position="1029"/>
    </location>
</feature>
<feature type="region of interest" description="Disordered" evidence="5">
    <location>
        <begin position="439"/>
        <end position="474"/>
    </location>
</feature>
<feature type="signal peptide" evidence="6">
    <location>
        <begin position="1"/>
        <end position="25"/>
    </location>
</feature>
<keyword evidence="10" id="KW-1185">Reference proteome</keyword>
<evidence type="ECO:0000256" key="6">
    <source>
        <dbReference type="SAM" id="SignalP"/>
    </source>
</evidence>
<dbReference type="InterPro" id="IPR012910">
    <property type="entry name" value="Plug_dom"/>
</dbReference>
<sequence length="1068" mass="117168" precursor="true">MVIRPILGFILACGLMLVLTSTAMAQQVGSIRGVVYDNDFDMPLAEARVTITETGQETFTNENGNYTFGEVPPGQYTLVFSREGFLRYVESGVLVREGQLSDIDARLDGDFAEMEEFVVQDIQLGGATAVGLLDLRIESPALIDSVGADLMSQAGAGDAEAGLKLVSGSTTTSEGFAAIRGLPPRYISTQLNGVVLPSANPDTRAVKLDLFPSDIIESIQVSKSFTPDQQGTASGGAVNIVTKSIPEQNFFKISFGVETNTNRPENGGFLVDARGPVKFSGVDNGRDLPGGLRGLTPGTSPILEPTRFGDAGPGYGNAPLEYNWSMTGGGRQELDTGVTVGFQATMFWEQDMSHRENAVNEERVISTVNPGAGMIPTTSDSSALGFLRPPEDDGDQILTSIFSETKSTHQVQWGTLGTVGLQSENHDLRITILHAQNTTSSASIADDTQGKHEKFPGHDRFDPTSPGGSNDGGDDFTNFAPYRRLETQEYIERTVQSLQFGGEHTLALGDAVDDRGWQMGELTWLVPVLDWNVSRSFSRRSEPGTLILDSRYNPANSISAVGSQESVGFEGAGGELGAFNVIFRDIEEDSAQYRLNLKFPFRQWSDEEGYFKIGIFNDFTEREYKQDTFTIPEGTQRFLFLEDFFGTRFSQALSNPDEFTDQLYDPFGGLIPGFAFDDPGDLIATPIDFQYTGEQDIDAIYWMVDLPVTSWLKFIGGMRFESTSLSTDIDPDTPTTEVYLDGPVLATIPGATPGTPVSVSSLPPGTLDADLSQDDILPSISMVLEPAEGLMVRAGYAHTIARPTFRELTPVSQSLYFGQTPFVGNPFLNMSEVKNYDLRVDYRPYRDTLFSVSYFYKDIKDHIQVVRQAQGSNSIVIPVNFPDGEINGWEFEVRQAMGRLYEPLQGLTIGGNATLLDTEVTLRDYEQDQLGRAGFPTETVRMTDAPEYLYNLYFTYNREELGTSFSLFYTVRGNTLVTTPGVRGDVNGAGGSPNFYIPAVYEEEYGTLNFTIAQRLGEYFQVKFAAKNLLDPDITTYYDNELNGGKTVKTSYKKGVDLSLGVSLDFEF</sequence>
<proteinExistence type="inferred from homology"/>
<dbReference type="InterPro" id="IPR000531">
    <property type="entry name" value="Beta-barrel_TonB"/>
</dbReference>
<dbReference type="InterPro" id="IPR037066">
    <property type="entry name" value="Plug_dom_sf"/>
</dbReference>
<feature type="compositionally biased region" description="Basic and acidic residues" evidence="5">
    <location>
        <begin position="448"/>
        <end position="462"/>
    </location>
</feature>
<dbReference type="SUPFAM" id="SSF49452">
    <property type="entry name" value="Starch-binding domain-like"/>
    <property type="match status" value="1"/>
</dbReference>
<keyword evidence="6" id="KW-0732">Signal</keyword>
<dbReference type="GO" id="GO:0009279">
    <property type="term" value="C:cell outer membrane"/>
    <property type="evidence" value="ECO:0007669"/>
    <property type="project" value="UniProtKB-SubCell"/>
</dbReference>
<dbReference type="InterPro" id="IPR036942">
    <property type="entry name" value="Beta-barrel_TonB_sf"/>
</dbReference>
<protein>
    <submittedName>
        <fullName evidence="9">TonB dependent receptor</fullName>
    </submittedName>
</protein>
<comment type="similarity">
    <text evidence="4">Belongs to the TonB-dependent receptor family.</text>
</comment>
<evidence type="ECO:0000256" key="5">
    <source>
        <dbReference type="SAM" id="MobiDB-lite"/>
    </source>
</evidence>
<keyword evidence="3" id="KW-0998">Cell outer membrane</keyword>